<dbReference type="InterPro" id="IPR001138">
    <property type="entry name" value="Zn2Cys6_DnaBD"/>
</dbReference>
<dbReference type="GO" id="GO:0006351">
    <property type="term" value="P:DNA-templated transcription"/>
    <property type="evidence" value="ECO:0007669"/>
    <property type="project" value="InterPro"/>
</dbReference>
<keyword evidence="6" id="KW-0175">Coiled coil</keyword>
<dbReference type="PROSITE" id="PS50048">
    <property type="entry name" value="ZN2_CY6_FUNGAL_2"/>
    <property type="match status" value="1"/>
</dbReference>
<dbReference type="OrthoDB" id="5600212at2759"/>
<proteinExistence type="predicted"/>
<dbReference type="InterPro" id="IPR007219">
    <property type="entry name" value="XnlR_reg_dom"/>
</dbReference>
<evidence type="ECO:0000256" key="5">
    <source>
        <dbReference type="ARBA" id="ARBA00023242"/>
    </source>
</evidence>
<dbReference type="Proteomes" id="UP000431533">
    <property type="component" value="Unassembled WGS sequence"/>
</dbReference>
<dbReference type="CDD" id="cd12148">
    <property type="entry name" value="fungal_TF_MHR"/>
    <property type="match status" value="1"/>
</dbReference>
<comment type="caution">
    <text evidence="9">The sequence shown here is derived from an EMBL/GenBank/DDBJ whole genome shotgun (WGS) entry which is preliminary data.</text>
</comment>
<evidence type="ECO:0000313" key="9">
    <source>
        <dbReference type="EMBL" id="TVY25938.1"/>
    </source>
</evidence>
<evidence type="ECO:0000256" key="4">
    <source>
        <dbReference type="ARBA" id="ARBA00023163"/>
    </source>
</evidence>
<gene>
    <name evidence="9" type="primary">ctnA_0</name>
    <name evidence="9" type="ORF">LHYA1_G005866</name>
</gene>
<keyword evidence="2" id="KW-0479">Metal-binding</keyword>
<dbReference type="GO" id="GO:0005634">
    <property type="term" value="C:nucleus"/>
    <property type="evidence" value="ECO:0007669"/>
    <property type="project" value="UniProtKB-SubCell"/>
</dbReference>
<comment type="subcellular location">
    <subcellularLocation>
        <location evidence="1">Nucleus</location>
    </subcellularLocation>
</comment>
<sequence>MPEDLDSDADAYTAPAAQASSSEAQTGKPQPSEASSAAGAKGQEKTISCVSCRRRKLKCDRIKPQCGTCSRLRRQCEYPERRRNLGSKRRNMKELEERLAQVETRLVAERNNMARNTQYTSGQDLEADWDNLADNMDMSLGDGGFFNEPLILGSSGTVFQALAPGLPSEEDPFSQELISLGVQEPLPPEDLINDLYAIFFNTFHVFMPMIHKVRFFASLDRAPHMRPPVCLLYAMWTVAASMSDEYSCYEDLFYERTRRYIQEAEMKGHGEAFVSLYHAQTWGLIGNYEAKKTYFSRSWMSIGRFVRMVHMLGLHRLDGERVDVKQILPVSRDWIELEERRRTFWAAFYGDRWASSGTGWPMTIDESEILTNLPGSEEAFEQGIEQKTISLEQALAAEGASHVSPFGGVVLAAALYGHNYYHLHRKGPDENPEDISNGEFWKRHRKMDNVLSNVFMFLPDHLRLPFGLSDMNTVFLHMNIHASSICLHNAAVFTAERHKTGSTIIRQSRTRSLMAADEISNIMRLVTHVDASKMNSWWGFCLYIAGGVFIQDYKTGSPRPQTLANLEFLVAAMKALSKRHPVTKHFVAQLELDIEAGGIPMPGLSSTPETLQKLSSGFPNTPMNGILAERRGVPMTVAEIQNFIQDRRVAPQTSVGENVFADNLPALGSIKFPEDTNFGSTTYVENFSRQPLEANNTNKRGAHIIPRIPPIVQGDDGFQDLSPLANSDSGATPPSRNTPSSNTSSSNTTQFPYRPSETDSSKTTAPPQVPWPPTGNTAFFSTDWRMDPDELNDFANQQAIADSDAFLDETIWNHDSSHS</sequence>
<reference evidence="9 10" key="1">
    <citation type="submission" date="2018-05" db="EMBL/GenBank/DDBJ databases">
        <title>Genome sequencing and assembly of the regulated plant pathogen Lachnellula willkommii and related sister species for the development of diagnostic species identification markers.</title>
        <authorList>
            <person name="Giroux E."/>
            <person name="Bilodeau G."/>
        </authorList>
    </citation>
    <scope>NUCLEOTIDE SEQUENCE [LARGE SCALE GENOMIC DNA]</scope>
    <source>
        <strain evidence="9 10">CBS 185.66</strain>
    </source>
</reference>
<keyword evidence="10" id="KW-1185">Reference proteome</keyword>
<dbReference type="PANTHER" id="PTHR47338:SF10">
    <property type="entry name" value="TRANSCRIPTION FACTOR DOMAIN-CONTAINING PROTEIN-RELATED"/>
    <property type="match status" value="1"/>
</dbReference>
<dbReference type="Pfam" id="PF00172">
    <property type="entry name" value="Zn_clus"/>
    <property type="match status" value="1"/>
</dbReference>
<dbReference type="CDD" id="cd00067">
    <property type="entry name" value="GAL4"/>
    <property type="match status" value="1"/>
</dbReference>
<evidence type="ECO:0000256" key="3">
    <source>
        <dbReference type="ARBA" id="ARBA00023015"/>
    </source>
</evidence>
<feature type="region of interest" description="Disordered" evidence="7">
    <location>
        <begin position="1"/>
        <end position="40"/>
    </location>
</feature>
<dbReference type="GO" id="GO:0003677">
    <property type="term" value="F:DNA binding"/>
    <property type="evidence" value="ECO:0007669"/>
    <property type="project" value="InterPro"/>
</dbReference>
<evidence type="ECO:0000313" key="10">
    <source>
        <dbReference type="Proteomes" id="UP000431533"/>
    </source>
</evidence>
<accession>A0A8H8R022</accession>
<dbReference type="SMART" id="SM00906">
    <property type="entry name" value="Fungal_trans"/>
    <property type="match status" value="1"/>
</dbReference>
<evidence type="ECO:0000256" key="2">
    <source>
        <dbReference type="ARBA" id="ARBA00022723"/>
    </source>
</evidence>
<dbReference type="RefSeq" id="XP_031004726.1">
    <property type="nucleotide sequence ID" value="XM_031150810.1"/>
</dbReference>
<protein>
    <submittedName>
        <fullName evidence="9">Citrinin biosynthesis transcriptional activator</fullName>
    </submittedName>
</protein>
<dbReference type="GeneID" id="41986064"/>
<evidence type="ECO:0000256" key="7">
    <source>
        <dbReference type="SAM" id="MobiDB-lite"/>
    </source>
</evidence>
<dbReference type="SUPFAM" id="SSF57701">
    <property type="entry name" value="Zn2/Cys6 DNA-binding domain"/>
    <property type="match status" value="1"/>
</dbReference>
<feature type="domain" description="Zn(2)-C6 fungal-type" evidence="8">
    <location>
        <begin position="48"/>
        <end position="78"/>
    </location>
</feature>
<feature type="compositionally biased region" description="Low complexity" evidence="7">
    <location>
        <begin position="10"/>
        <end position="25"/>
    </location>
</feature>
<dbReference type="GO" id="GO:0008270">
    <property type="term" value="F:zinc ion binding"/>
    <property type="evidence" value="ECO:0007669"/>
    <property type="project" value="InterPro"/>
</dbReference>
<evidence type="ECO:0000256" key="1">
    <source>
        <dbReference type="ARBA" id="ARBA00004123"/>
    </source>
</evidence>
<organism evidence="9 10">
    <name type="scientific">Lachnellula hyalina</name>
    <dbReference type="NCBI Taxonomy" id="1316788"/>
    <lineage>
        <taxon>Eukaryota</taxon>
        <taxon>Fungi</taxon>
        <taxon>Dikarya</taxon>
        <taxon>Ascomycota</taxon>
        <taxon>Pezizomycotina</taxon>
        <taxon>Leotiomycetes</taxon>
        <taxon>Helotiales</taxon>
        <taxon>Lachnaceae</taxon>
        <taxon>Lachnellula</taxon>
    </lineage>
</organism>
<dbReference type="InterPro" id="IPR050815">
    <property type="entry name" value="TF_fung"/>
</dbReference>
<keyword evidence="3" id="KW-0805">Transcription regulation</keyword>
<evidence type="ECO:0000259" key="8">
    <source>
        <dbReference type="PROSITE" id="PS50048"/>
    </source>
</evidence>
<dbReference type="PROSITE" id="PS00463">
    <property type="entry name" value="ZN2_CY6_FUNGAL_1"/>
    <property type="match status" value="1"/>
</dbReference>
<keyword evidence="4" id="KW-0804">Transcription</keyword>
<feature type="compositionally biased region" description="Low complexity" evidence="7">
    <location>
        <begin position="732"/>
        <end position="749"/>
    </location>
</feature>
<dbReference type="Gene3D" id="4.10.240.10">
    <property type="entry name" value="Zn(2)-C6 fungal-type DNA-binding domain"/>
    <property type="match status" value="1"/>
</dbReference>
<dbReference type="InterPro" id="IPR036864">
    <property type="entry name" value="Zn2-C6_fun-type_DNA-bd_sf"/>
</dbReference>
<dbReference type="PANTHER" id="PTHR47338">
    <property type="entry name" value="ZN(II)2CYS6 TRANSCRIPTION FACTOR (EUROFUNG)-RELATED"/>
    <property type="match status" value="1"/>
</dbReference>
<keyword evidence="5" id="KW-0539">Nucleus</keyword>
<dbReference type="EMBL" id="QGMH01000081">
    <property type="protein sequence ID" value="TVY25938.1"/>
    <property type="molecule type" value="Genomic_DNA"/>
</dbReference>
<feature type="coiled-coil region" evidence="6">
    <location>
        <begin position="85"/>
        <end position="112"/>
    </location>
</feature>
<dbReference type="AlphaFoldDB" id="A0A8H8R022"/>
<dbReference type="GO" id="GO:0000981">
    <property type="term" value="F:DNA-binding transcription factor activity, RNA polymerase II-specific"/>
    <property type="evidence" value="ECO:0007669"/>
    <property type="project" value="InterPro"/>
</dbReference>
<name>A0A8H8R022_9HELO</name>
<dbReference type="SMART" id="SM00066">
    <property type="entry name" value="GAL4"/>
    <property type="match status" value="1"/>
</dbReference>
<dbReference type="Pfam" id="PF04082">
    <property type="entry name" value="Fungal_trans"/>
    <property type="match status" value="1"/>
</dbReference>
<feature type="region of interest" description="Disordered" evidence="7">
    <location>
        <begin position="708"/>
        <end position="784"/>
    </location>
</feature>
<evidence type="ECO:0000256" key="6">
    <source>
        <dbReference type="SAM" id="Coils"/>
    </source>
</evidence>